<gene>
    <name evidence="1" type="ORF">HAX54_016220</name>
</gene>
<sequence>SKDRATTGETLQRNNQLNLYEIYTEGSTPASKTRGIQIAKLAASHQQQLQEYEQKVQAEVDQEQYQWTIEMGILNNCIVEYEECEVQMRQ</sequence>
<proteinExistence type="predicted"/>
<keyword evidence="2" id="KW-1185">Reference proteome</keyword>
<feature type="non-terminal residue" evidence="1">
    <location>
        <position position="1"/>
    </location>
</feature>
<name>A0ABS8ULE4_DATST</name>
<evidence type="ECO:0000313" key="2">
    <source>
        <dbReference type="Proteomes" id="UP000823775"/>
    </source>
</evidence>
<comment type="caution">
    <text evidence="1">The sequence shown here is derived from an EMBL/GenBank/DDBJ whole genome shotgun (WGS) entry which is preliminary data.</text>
</comment>
<accession>A0ABS8ULE4</accession>
<organism evidence="1 2">
    <name type="scientific">Datura stramonium</name>
    <name type="common">Jimsonweed</name>
    <name type="synonym">Common thornapple</name>
    <dbReference type="NCBI Taxonomy" id="4076"/>
    <lineage>
        <taxon>Eukaryota</taxon>
        <taxon>Viridiplantae</taxon>
        <taxon>Streptophyta</taxon>
        <taxon>Embryophyta</taxon>
        <taxon>Tracheophyta</taxon>
        <taxon>Spermatophyta</taxon>
        <taxon>Magnoliopsida</taxon>
        <taxon>eudicotyledons</taxon>
        <taxon>Gunneridae</taxon>
        <taxon>Pentapetalae</taxon>
        <taxon>asterids</taxon>
        <taxon>lamiids</taxon>
        <taxon>Solanales</taxon>
        <taxon>Solanaceae</taxon>
        <taxon>Solanoideae</taxon>
        <taxon>Datureae</taxon>
        <taxon>Datura</taxon>
    </lineage>
</organism>
<dbReference type="Proteomes" id="UP000823775">
    <property type="component" value="Unassembled WGS sequence"/>
</dbReference>
<evidence type="ECO:0000313" key="1">
    <source>
        <dbReference type="EMBL" id="MCD9558686.1"/>
    </source>
</evidence>
<protein>
    <submittedName>
        <fullName evidence="1">Uncharacterized protein</fullName>
    </submittedName>
</protein>
<dbReference type="EMBL" id="JACEIK010002044">
    <property type="protein sequence ID" value="MCD9558686.1"/>
    <property type="molecule type" value="Genomic_DNA"/>
</dbReference>
<reference evidence="1 2" key="1">
    <citation type="journal article" date="2021" name="BMC Genomics">
        <title>Datura genome reveals duplications of psychoactive alkaloid biosynthetic genes and high mutation rate following tissue culture.</title>
        <authorList>
            <person name="Rajewski A."/>
            <person name="Carter-House D."/>
            <person name="Stajich J."/>
            <person name="Litt A."/>
        </authorList>
    </citation>
    <scope>NUCLEOTIDE SEQUENCE [LARGE SCALE GENOMIC DNA]</scope>
    <source>
        <strain evidence="1">AR-01</strain>
    </source>
</reference>
<feature type="non-terminal residue" evidence="1">
    <location>
        <position position="90"/>
    </location>
</feature>